<dbReference type="PROSITE" id="PS51745">
    <property type="entry name" value="PB1"/>
    <property type="match status" value="1"/>
</dbReference>
<dbReference type="FunFam" id="2.30.30.1040:FF:000001">
    <property type="entry name" value="Auxin response factor"/>
    <property type="match status" value="1"/>
</dbReference>
<dbReference type="PANTHER" id="PTHR31384">
    <property type="entry name" value="AUXIN RESPONSE FACTOR 4-RELATED"/>
    <property type="match status" value="1"/>
</dbReference>
<evidence type="ECO:0000256" key="1">
    <source>
        <dbReference type="ARBA" id="ARBA00004123"/>
    </source>
</evidence>
<dbReference type="Gene3D" id="3.10.20.90">
    <property type="entry name" value="Phosphatidylinositol 3-kinase Catalytic Subunit, Chain A, domain 1"/>
    <property type="match status" value="1"/>
</dbReference>
<evidence type="ECO:0000256" key="2">
    <source>
        <dbReference type="ARBA" id="ARBA00007853"/>
    </source>
</evidence>
<gene>
    <name evidence="12" type="primary">ARF2</name>
</gene>
<feature type="compositionally biased region" description="Polar residues" evidence="9">
    <location>
        <begin position="458"/>
        <end position="467"/>
    </location>
</feature>
<reference evidence="12" key="1">
    <citation type="submission" date="2016-08" db="EMBL/GenBank/DDBJ databases">
        <title>ARF genes in ferns.</title>
        <authorList>
            <person name="Li G.-S."/>
        </authorList>
    </citation>
    <scope>NUCLEOTIDE SEQUENCE</scope>
    <source>
        <strain evidence="12">PnARF2c</strain>
    </source>
</reference>
<name>A0A1X9T658_9MONI</name>
<dbReference type="Gene3D" id="2.40.330.10">
    <property type="entry name" value="DNA-binding pseudobarrel domain"/>
    <property type="match status" value="1"/>
</dbReference>
<evidence type="ECO:0000256" key="5">
    <source>
        <dbReference type="ARBA" id="ARBA00023163"/>
    </source>
</evidence>
<keyword evidence="7 8" id="KW-0927">Auxin signaling pathway</keyword>
<accession>A0A1X9T658</accession>
<evidence type="ECO:0000259" key="10">
    <source>
        <dbReference type="PROSITE" id="PS50863"/>
    </source>
</evidence>
<dbReference type="SUPFAM" id="SSF54277">
    <property type="entry name" value="CAD &amp; PB1 domains"/>
    <property type="match status" value="1"/>
</dbReference>
<feature type="region of interest" description="Disordered" evidence="9">
    <location>
        <begin position="458"/>
        <end position="477"/>
    </location>
</feature>
<dbReference type="AlphaFoldDB" id="A0A1X9T658"/>
<protein>
    <recommendedName>
        <fullName evidence="8">Auxin response factor</fullName>
    </recommendedName>
</protein>
<comment type="subcellular location">
    <subcellularLocation>
        <location evidence="1 8">Nucleus</location>
    </subcellularLocation>
</comment>
<evidence type="ECO:0000313" key="12">
    <source>
        <dbReference type="EMBL" id="ARR29274.1"/>
    </source>
</evidence>
<dbReference type="GO" id="GO:0005634">
    <property type="term" value="C:nucleus"/>
    <property type="evidence" value="ECO:0007669"/>
    <property type="project" value="UniProtKB-SubCell"/>
</dbReference>
<dbReference type="SUPFAM" id="SSF101936">
    <property type="entry name" value="DNA-binding pseudobarrel domain"/>
    <property type="match status" value="1"/>
</dbReference>
<dbReference type="GO" id="GO:0009734">
    <property type="term" value="P:auxin-activated signaling pathway"/>
    <property type="evidence" value="ECO:0007669"/>
    <property type="project" value="UniProtKB-KW"/>
</dbReference>
<dbReference type="PANTHER" id="PTHR31384:SF1">
    <property type="entry name" value="AUXIN RESPONSE FACTOR 9"/>
    <property type="match status" value="1"/>
</dbReference>
<evidence type="ECO:0000256" key="4">
    <source>
        <dbReference type="ARBA" id="ARBA00023125"/>
    </source>
</evidence>
<evidence type="ECO:0000256" key="3">
    <source>
        <dbReference type="ARBA" id="ARBA00023015"/>
    </source>
</evidence>
<evidence type="ECO:0000256" key="7">
    <source>
        <dbReference type="ARBA" id="ARBA00023294"/>
    </source>
</evidence>
<feature type="region of interest" description="Disordered" evidence="9">
    <location>
        <begin position="652"/>
        <end position="674"/>
    </location>
</feature>
<feature type="domain" description="TF-B3" evidence="10">
    <location>
        <begin position="163"/>
        <end position="265"/>
    </location>
</feature>
<feature type="compositionally biased region" description="Basic and acidic residues" evidence="9">
    <location>
        <begin position="652"/>
        <end position="663"/>
    </location>
</feature>
<sequence length="789" mass="86402">MAFFGQGFAASNSSMHADFNPLPGPLNHRTSIAMPAPAPLPFQVNAHNKSNHSGDYSDELWQACAGSLVSVPKEGDCVWYFPQGHMEQVAASTQQASNQQQLPNSTSLASKVFCRVVSRTLSAEPDTDEVFAQISLLPEPEVAKSADGLEEGPVGPQCPIRMFTKILTASDTSTHGGFSVLRKHAEDCLPLLDMSQDPPSQDLVATDLHGQEWKFRHTYRGHPRRHLLTTGWSVFVSNKRLVAGDAVIFLRGENGELQVGIRRAKRQPVSQPSVLSSHSMHMGVVATASYAITTRTMFSVYYKPRVSLSAFLVPVQTYAKAMTQSLSVGMRFKMKFETDDGSEKSYVGTITGMGGMDATSWPNSKWRALIVNWDEMSNERPARVSPWEIEPCAASPVVNPSPTARAKRFRPVPPLSSATDLPILGSNNAAYEYSPKYSRVVQGQEPWMGVGSLWRNSLHNNSEPQHPQQHKGASGPPLLQIPSLRTTFCMPFGLSSEGDSKLATVSPNVTISNRDGHGSRFSNSSIQGSSWPVNDLHAGWFMPVLPSQAGFSSASTLAEKSLVTVNSRHPSMYTMAPSFPAWEPSNQEMPEVVSPTPVVAENNCKLFGISLTDTSPTVAGAKLARTATVASVAEEEDITNDERALPQQPYIHVKDVESPKPTKSDAASEQERPDPCVFREVDSRTQSVRSCTKVIKKGSMVGRGIDLSKIDSYKKLIEELEVMFHMEGELTDPDKGWQVAYSDNEGDFMHVGDDPWPEFCIMVRKIYILSPEEVNIAGLPEGKGPKHCK</sequence>
<evidence type="ECO:0000256" key="6">
    <source>
        <dbReference type="ARBA" id="ARBA00023242"/>
    </source>
</evidence>
<dbReference type="GO" id="GO:0006355">
    <property type="term" value="P:regulation of DNA-templated transcription"/>
    <property type="evidence" value="ECO:0007669"/>
    <property type="project" value="InterPro"/>
</dbReference>
<dbReference type="InterPro" id="IPR015300">
    <property type="entry name" value="DNA-bd_pseudobarrel_sf"/>
</dbReference>
<evidence type="ECO:0000256" key="9">
    <source>
        <dbReference type="SAM" id="MobiDB-lite"/>
    </source>
</evidence>
<dbReference type="PROSITE" id="PS50863">
    <property type="entry name" value="B3"/>
    <property type="match status" value="1"/>
</dbReference>
<dbReference type="Gene3D" id="2.30.30.1040">
    <property type="match status" value="1"/>
</dbReference>
<feature type="domain" description="PB1" evidence="11">
    <location>
        <begin position="689"/>
        <end position="774"/>
    </location>
</feature>
<proteinExistence type="evidence at transcript level"/>
<dbReference type="InterPro" id="IPR010525">
    <property type="entry name" value="ARF_dom"/>
</dbReference>
<keyword evidence="6 8" id="KW-0539">Nucleus</keyword>
<dbReference type="EMBL" id="KX784827">
    <property type="protein sequence ID" value="ARR29274.1"/>
    <property type="molecule type" value="mRNA"/>
</dbReference>
<keyword evidence="3 8" id="KW-0805">Transcription regulation</keyword>
<comment type="subunit">
    <text evidence="8">Homodimers and heterodimers.</text>
</comment>
<organism evidence="12">
    <name type="scientific">Thelypteris nipponica</name>
    <dbReference type="NCBI Taxonomy" id="2925009"/>
    <lineage>
        <taxon>Eukaryota</taxon>
        <taxon>Viridiplantae</taxon>
        <taxon>Streptophyta</taxon>
        <taxon>Embryophyta</taxon>
        <taxon>Tracheophyta</taxon>
        <taxon>Polypodiopsida</taxon>
        <taxon>Polypodiidae</taxon>
        <taxon>Polypodiales</taxon>
        <taxon>Aspleniineae</taxon>
        <taxon>Thelypteridaceae</taxon>
        <taxon>Thelypteridoideae</taxon>
        <taxon>Thelypteris</taxon>
    </lineage>
</organism>
<dbReference type="GO" id="GO:0003677">
    <property type="term" value="F:DNA binding"/>
    <property type="evidence" value="ECO:0007669"/>
    <property type="project" value="UniProtKB-KW"/>
</dbReference>
<dbReference type="Pfam" id="PF06507">
    <property type="entry name" value="ARF_AD"/>
    <property type="match status" value="1"/>
</dbReference>
<dbReference type="CDD" id="cd10017">
    <property type="entry name" value="B3_DNA"/>
    <property type="match status" value="1"/>
</dbReference>
<keyword evidence="5 8" id="KW-0804">Transcription</keyword>
<dbReference type="InterPro" id="IPR044835">
    <property type="entry name" value="ARF_plant"/>
</dbReference>
<dbReference type="SMART" id="SM01019">
    <property type="entry name" value="B3"/>
    <property type="match status" value="1"/>
</dbReference>
<comment type="similarity">
    <text evidence="2 8">Belongs to the ARF family.</text>
</comment>
<dbReference type="InterPro" id="IPR053793">
    <property type="entry name" value="PB1-like"/>
</dbReference>
<evidence type="ECO:0000259" key="11">
    <source>
        <dbReference type="PROSITE" id="PS51745"/>
    </source>
</evidence>
<dbReference type="FunFam" id="2.40.330.10:FF:000001">
    <property type="entry name" value="Auxin response factor"/>
    <property type="match status" value="1"/>
</dbReference>
<keyword evidence="4 8" id="KW-0238">DNA-binding</keyword>
<evidence type="ECO:0000256" key="8">
    <source>
        <dbReference type="RuleBase" id="RU004561"/>
    </source>
</evidence>
<comment type="function">
    <text evidence="8">Auxin response factors (ARFs) are transcriptional factors that bind specifically to the DNA sequence 5'-TGTCTC-3' found in the auxin-responsive promoter elements (AuxREs).</text>
</comment>
<dbReference type="Pfam" id="PF02362">
    <property type="entry name" value="B3"/>
    <property type="match status" value="1"/>
</dbReference>
<dbReference type="InterPro" id="IPR003340">
    <property type="entry name" value="B3_DNA-bd"/>
</dbReference>